<organism evidence="2 3">
    <name type="scientific">Crassostrea virginica</name>
    <name type="common">Eastern oyster</name>
    <dbReference type="NCBI Taxonomy" id="6565"/>
    <lineage>
        <taxon>Eukaryota</taxon>
        <taxon>Metazoa</taxon>
        <taxon>Spiralia</taxon>
        <taxon>Lophotrochozoa</taxon>
        <taxon>Mollusca</taxon>
        <taxon>Bivalvia</taxon>
        <taxon>Autobranchia</taxon>
        <taxon>Pteriomorphia</taxon>
        <taxon>Ostreida</taxon>
        <taxon>Ostreoidea</taxon>
        <taxon>Ostreidae</taxon>
        <taxon>Crassostrea</taxon>
    </lineage>
</organism>
<evidence type="ECO:0000259" key="1">
    <source>
        <dbReference type="Pfam" id="PF20720"/>
    </source>
</evidence>
<dbReference type="AlphaFoldDB" id="A0A8B8F1I6"/>
<protein>
    <submittedName>
        <fullName evidence="3">Uncharacterized protein LOC111138429</fullName>
    </submittedName>
</protein>
<name>A0A8B8F1I6_CRAVI</name>
<sequence>MLEDNWKEVCKTEEDIPVDKQEKYFETKLYKNIVDKLKEKRTVLLHGNPGSGKTAMANYIARTSFPDYKIYNMTSKAEKTPEIHGDRSLIIWDDCFGLWRMSKKIDPPVLENLCSIIQPTKDNSKEILAIICVDTFYVTDNLHKDWSENCNVFNLDKLYETQLDKERFIECYKEHIRPGRVSQDVGFPLLIDLIHVGFCPPSDSDAFLEDPFTYIYNDIDRFYKDDCDGYVTLIYAVCKSPTINLKNFNEEHWGKLKAECCSNKVESNKTEHDYKTELVSDEKLKERGEEEPLDPNIDNYHVNKQDVALGCKTKSSRALEEGNRKILNCFRRKKKVFTSSKFNLKEVSKRLSRYLIETKGNFRFRHHFLAESVLKFHVKHFGTYTMLKTATTELKTEIKHLENLQ</sequence>
<accession>A0A8B8F1I6</accession>
<dbReference type="InterPro" id="IPR027417">
    <property type="entry name" value="P-loop_NTPase"/>
</dbReference>
<keyword evidence="2" id="KW-1185">Reference proteome</keyword>
<dbReference type="GeneID" id="111138429"/>
<dbReference type="RefSeq" id="XP_022346096.1">
    <property type="nucleotide sequence ID" value="XM_022490388.1"/>
</dbReference>
<feature type="domain" description="Novel STAND NTPase 3" evidence="1">
    <location>
        <begin position="24"/>
        <end position="151"/>
    </location>
</feature>
<dbReference type="InterPro" id="IPR049050">
    <property type="entry name" value="nSTAND3"/>
</dbReference>
<dbReference type="Pfam" id="PF20720">
    <property type="entry name" value="nSTAND3"/>
    <property type="match status" value="1"/>
</dbReference>
<dbReference type="KEGG" id="cvn:111138429"/>
<dbReference type="Gene3D" id="3.40.50.300">
    <property type="entry name" value="P-loop containing nucleotide triphosphate hydrolases"/>
    <property type="match status" value="1"/>
</dbReference>
<reference evidence="3" key="1">
    <citation type="submission" date="2025-08" db="UniProtKB">
        <authorList>
            <consortium name="RefSeq"/>
        </authorList>
    </citation>
    <scope>IDENTIFICATION</scope>
    <source>
        <tissue evidence="3">Whole sample</tissue>
    </source>
</reference>
<dbReference type="OrthoDB" id="6210063at2759"/>
<dbReference type="Proteomes" id="UP000694844">
    <property type="component" value="Chromosome 5"/>
</dbReference>
<dbReference type="SUPFAM" id="SSF52540">
    <property type="entry name" value="P-loop containing nucleoside triphosphate hydrolases"/>
    <property type="match status" value="1"/>
</dbReference>
<evidence type="ECO:0000313" key="3">
    <source>
        <dbReference type="RefSeq" id="XP_022346096.1"/>
    </source>
</evidence>
<gene>
    <name evidence="3" type="primary">LOC111138429</name>
</gene>
<evidence type="ECO:0000313" key="2">
    <source>
        <dbReference type="Proteomes" id="UP000694844"/>
    </source>
</evidence>
<proteinExistence type="predicted"/>